<reference evidence="11" key="1">
    <citation type="submission" date="2021-02" db="EMBL/GenBank/DDBJ databases">
        <authorList>
            <person name="Nowell W R."/>
        </authorList>
    </citation>
    <scope>NUCLEOTIDE SEQUENCE</scope>
</reference>
<dbReference type="Gene3D" id="1.20.5.110">
    <property type="match status" value="1"/>
</dbReference>
<sequence>MADVNSLRQRLTPLVDQITQDIQIIESTRNLSSKHRLEKSINEATQLARDLERLDPAYGRDYKQRIDAARQRLENVSRVPIHGAWNSGFDPEADRLGQQQRDLLLRGHASLVRTDEALKVSRQTAHETEQLGQEIMSDLTTQREALLRTQGKLNEGNEHLKAGRKTLRLMYSRVIMNKVLLITIILVELGILGGVIYWKFFSK</sequence>
<keyword evidence="7" id="KW-0175">Coiled coil</keyword>
<dbReference type="Pfam" id="PF12352">
    <property type="entry name" value="V-SNARE_C"/>
    <property type="match status" value="1"/>
</dbReference>
<accession>A0A816DVA3</accession>
<evidence type="ECO:0000256" key="2">
    <source>
        <dbReference type="ARBA" id="ARBA00006108"/>
    </source>
</evidence>
<keyword evidence="3" id="KW-0813">Transport</keyword>
<dbReference type="GO" id="GO:0006896">
    <property type="term" value="P:Golgi to vacuole transport"/>
    <property type="evidence" value="ECO:0007669"/>
    <property type="project" value="TreeGrafter"/>
</dbReference>
<dbReference type="PANTHER" id="PTHR21230">
    <property type="entry name" value="VESICLE TRANSPORT V-SNARE PROTEIN VTI1-RELATED"/>
    <property type="match status" value="1"/>
</dbReference>
<dbReference type="EMBL" id="CAJNOM010002919">
    <property type="protein sequence ID" value="CAF1639262.1"/>
    <property type="molecule type" value="Genomic_DNA"/>
</dbReference>
<comment type="caution">
    <text evidence="11">The sequence shown here is derived from an EMBL/GenBank/DDBJ whole genome shotgun (WGS) entry which is preliminary data.</text>
</comment>
<keyword evidence="6 9" id="KW-1133">Transmembrane helix</keyword>
<dbReference type="GO" id="GO:0015031">
    <property type="term" value="P:protein transport"/>
    <property type="evidence" value="ECO:0007669"/>
    <property type="project" value="UniProtKB-KW"/>
</dbReference>
<proteinExistence type="inferred from homology"/>
<evidence type="ECO:0000256" key="7">
    <source>
        <dbReference type="ARBA" id="ARBA00023054"/>
    </source>
</evidence>
<dbReference type="AlphaFoldDB" id="A0A816DVA3"/>
<evidence type="ECO:0000313" key="11">
    <source>
        <dbReference type="EMBL" id="CAF1639262.1"/>
    </source>
</evidence>
<name>A0A816DVA3_9BILA</name>
<dbReference type="GO" id="GO:0031902">
    <property type="term" value="C:late endosome membrane"/>
    <property type="evidence" value="ECO:0007669"/>
    <property type="project" value="TreeGrafter"/>
</dbReference>
<organism evidence="11 12">
    <name type="scientific">Adineta steineri</name>
    <dbReference type="NCBI Taxonomy" id="433720"/>
    <lineage>
        <taxon>Eukaryota</taxon>
        <taxon>Metazoa</taxon>
        <taxon>Spiralia</taxon>
        <taxon>Gnathifera</taxon>
        <taxon>Rotifera</taxon>
        <taxon>Eurotatoria</taxon>
        <taxon>Bdelloidea</taxon>
        <taxon>Adinetida</taxon>
        <taxon>Adinetidae</taxon>
        <taxon>Adineta</taxon>
    </lineage>
</organism>
<feature type="transmembrane region" description="Helical" evidence="9">
    <location>
        <begin position="179"/>
        <end position="200"/>
    </location>
</feature>
<gene>
    <name evidence="10" type="ORF">BJG266_LOCUS42205</name>
    <name evidence="11" type="ORF">QVE165_LOCUS59073</name>
</gene>
<evidence type="ECO:0000256" key="8">
    <source>
        <dbReference type="ARBA" id="ARBA00023136"/>
    </source>
</evidence>
<dbReference type="GO" id="GO:0006891">
    <property type="term" value="P:intra-Golgi vesicle-mediated transport"/>
    <property type="evidence" value="ECO:0007669"/>
    <property type="project" value="TreeGrafter"/>
</dbReference>
<dbReference type="GO" id="GO:0012507">
    <property type="term" value="C:ER to Golgi transport vesicle membrane"/>
    <property type="evidence" value="ECO:0007669"/>
    <property type="project" value="TreeGrafter"/>
</dbReference>
<dbReference type="SUPFAM" id="SSF58038">
    <property type="entry name" value="SNARE fusion complex"/>
    <property type="match status" value="1"/>
</dbReference>
<evidence type="ECO:0000313" key="12">
    <source>
        <dbReference type="Proteomes" id="UP000663832"/>
    </source>
</evidence>
<evidence type="ECO:0000256" key="4">
    <source>
        <dbReference type="ARBA" id="ARBA00022692"/>
    </source>
</evidence>
<comment type="subcellular location">
    <subcellularLocation>
        <location evidence="1">Membrane</location>
        <topology evidence="1">Single-pass type IV membrane protein</topology>
    </subcellularLocation>
</comment>
<keyword evidence="5" id="KW-0653">Protein transport</keyword>
<evidence type="ECO:0000256" key="6">
    <source>
        <dbReference type="ARBA" id="ARBA00022989"/>
    </source>
</evidence>
<dbReference type="GO" id="GO:0005484">
    <property type="term" value="F:SNAP receptor activity"/>
    <property type="evidence" value="ECO:0007669"/>
    <property type="project" value="TreeGrafter"/>
</dbReference>
<evidence type="ECO:0000256" key="3">
    <source>
        <dbReference type="ARBA" id="ARBA00022448"/>
    </source>
</evidence>
<comment type="similarity">
    <text evidence="2">Belongs to the VTI1 family.</text>
</comment>
<dbReference type="GO" id="GO:0005829">
    <property type="term" value="C:cytosol"/>
    <property type="evidence" value="ECO:0007669"/>
    <property type="project" value="GOC"/>
</dbReference>
<evidence type="ECO:0000313" key="10">
    <source>
        <dbReference type="EMBL" id="CAF1483613.1"/>
    </source>
</evidence>
<keyword evidence="12" id="KW-1185">Reference proteome</keyword>
<dbReference type="Proteomes" id="UP000663877">
    <property type="component" value="Unassembled WGS sequence"/>
</dbReference>
<dbReference type="PANTHER" id="PTHR21230:SF89">
    <property type="entry name" value="VESICLE TRANSPORT THROUGH INTERACTION WITH T-SNARES HOMOLOG 1B"/>
    <property type="match status" value="1"/>
</dbReference>
<dbReference type="FunFam" id="1.20.5.110:FF:000002">
    <property type="entry name" value="Vesicle transport through interaction with t-SNAREsB"/>
    <property type="match status" value="1"/>
</dbReference>
<evidence type="ECO:0000256" key="9">
    <source>
        <dbReference type="SAM" id="Phobius"/>
    </source>
</evidence>
<evidence type="ECO:0000256" key="1">
    <source>
        <dbReference type="ARBA" id="ARBA00004211"/>
    </source>
</evidence>
<evidence type="ECO:0000256" key="5">
    <source>
        <dbReference type="ARBA" id="ARBA00022927"/>
    </source>
</evidence>
<dbReference type="GO" id="GO:0005794">
    <property type="term" value="C:Golgi apparatus"/>
    <property type="evidence" value="ECO:0007669"/>
    <property type="project" value="TreeGrafter"/>
</dbReference>
<dbReference type="Proteomes" id="UP000663832">
    <property type="component" value="Unassembled WGS sequence"/>
</dbReference>
<dbReference type="GO" id="GO:0031201">
    <property type="term" value="C:SNARE complex"/>
    <property type="evidence" value="ECO:0007669"/>
    <property type="project" value="TreeGrafter"/>
</dbReference>
<dbReference type="GO" id="GO:0005789">
    <property type="term" value="C:endoplasmic reticulum membrane"/>
    <property type="evidence" value="ECO:0007669"/>
    <property type="project" value="TreeGrafter"/>
</dbReference>
<evidence type="ECO:0008006" key="13">
    <source>
        <dbReference type="Google" id="ProtNLM"/>
    </source>
</evidence>
<dbReference type="GO" id="GO:1903076">
    <property type="term" value="P:regulation of protein localization to plasma membrane"/>
    <property type="evidence" value="ECO:0007669"/>
    <property type="project" value="TreeGrafter"/>
</dbReference>
<dbReference type="GO" id="GO:0048280">
    <property type="term" value="P:vesicle fusion with Golgi apparatus"/>
    <property type="evidence" value="ECO:0007669"/>
    <property type="project" value="TreeGrafter"/>
</dbReference>
<dbReference type="GO" id="GO:0042147">
    <property type="term" value="P:retrograde transport, endosome to Golgi"/>
    <property type="evidence" value="ECO:0007669"/>
    <property type="project" value="TreeGrafter"/>
</dbReference>
<dbReference type="GO" id="GO:0016236">
    <property type="term" value="P:macroautophagy"/>
    <property type="evidence" value="ECO:0007669"/>
    <property type="project" value="TreeGrafter"/>
</dbReference>
<keyword evidence="4 9" id="KW-0812">Transmembrane</keyword>
<protein>
    <recommendedName>
        <fullName evidence="13">t-SNARE coiled-coil homology domain-containing protein</fullName>
    </recommendedName>
</protein>
<keyword evidence="8 9" id="KW-0472">Membrane</keyword>
<dbReference type="EMBL" id="CAJNOI010002598">
    <property type="protein sequence ID" value="CAF1483613.1"/>
    <property type="molecule type" value="Genomic_DNA"/>
</dbReference>
<dbReference type="OrthoDB" id="430637at2759"/>
<dbReference type="CDD" id="cd15862">
    <property type="entry name" value="SNARE_Vti1"/>
    <property type="match status" value="1"/>
</dbReference>
<dbReference type="GO" id="GO:0000149">
    <property type="term" value="F:SNARE binding"/>
    <property type="evidence" value="ECO:0007669"/>
    <property type="project" value="TreeGrafter"/>
</dbReference>